<accession>A0A7Y2E9V8</accession>
<gene>
    <name evidence="3" type="ORF">HKN21_14170</name>
</gene>
<proteinExistence type="predicted"/>
<dbReference type="EMBL" id="JABDJR010000570">
    <property type="protein sequence ID" value="NNF07906.1"/>
    <property type="molecule type" value="Genomic_DNA"/>
</dbReference>
<comment type="caution">
    <text evidence="3">The sequence shown here is derived from an EMBL/GenBank/DDBJ whole genome shotgun (WGS) entry which is preliminary data.</text>
</comment>
<dbReference type="InterPro" id="IPR030959">
    <property type="entry name" value="GWxTD_dom"/>
</dbReference>
<organism evidence="3 4">
    <name type="scientific">Eiseniibacteriota bacterium</name>
    <dbReference type="NCBI Taxonomy" id="2212470"/>
    <lineage>
        <taxon>Bacteria</taxon>
        <taxon>Candidatus Eiseniibacteriota</taxon>
    </lineage>
</organism>
<dbReference type="Pfam" id="PF20094">
    <property type="entry name" value="GWxTD_dom"/>
    <property type="match status" value="1"/>
</dbReference>
<evidence type="ECO:0000256" key="1">
    <source>
        <dbReference type="SAM" id="SignalP"/>
    </source>
</evidence>
<evidence type="ECO:0000313" key="4">
    <source>
        <dbReference type="Proteomes" id="UP000547674"/>
    </source>
</evidence>
<dbReference type="Proteomes" id="UP000547674">
    <property type="component" value="Unassembled WGS sequence"/>
</dbReference>
<evidence type="ECO:0000313" key="3">
    <source>
        <dbReference type="EMBL" id="NNF07906.1"/>
    </source>
</evidence>
<feature type="chain" id="PRO_5030711523" evidence="1">
    <location>
        <begin position="20"/>
        <end position="487"/>
    </location>
</feature>
<protein>
    <submittedName>
        <fullName evidence="3">GWxTD domain-containing protein</fullName>
    </submittedName>
</protein>
<sequence length="487" mass="55620">MKAVMACLLGVFLSSPALAIHEFPAASLGDIWFQVDHAGFQDPDGRAIQEFYFRITNNQLTFKDEDGLFVGRAFVKLEFQDENEDKVGEASRQFEFAVSTEEQSLSADHAQLLLLREQVDPRTRRVKIEIQDSNARKRGLLYAFTGKRKNGTTEALLTPPPFTEDCELCISDIQFAWSVEKESAGSAFAKNGLNVVPNAGRTFGLLQNVVSVYYEVYDNSEGEAAQAGLPYILEHQLIDPNGTLVQVSRDTVIIGDKTFGKFVRFDVQDLPSGEYDMKIDVRQFTTGREVTHSRHFGVVWGNESWATTEEDVLDQARVLFEEKEFDRFKDMSAADREVYLGQFWNKYDPTPDTRYNELRIEFDKRVAYANTHFSAFGRKGMVTDRGRIYVRFGAPDEVTREVMPTQDRQVSEMVDDLEDESIFAQNLAQADDVDVRPFEEWVYTTQGHPLFPDREFSTSVTGLRFIFIDETGTGHFVMRYKSDFINY</sequence>
<name>A0A7Y2E9V8_UNCEI</name>
<reference evidence="3 4" key="1">
    <citation type="submission" date="2020-03" db="EMBL/GenBank/DDBJ databases">
        <title>Metabolic flexibility allows generalist bacteria to become dominant in a frequently disturbed ecosystem.</title>
        <authorList>
            <person name="Chen Y.-J."/>
            <person name="Leung P.M."/>
            <person name="Bay S.K."/>
            <person name="Hugenholtz P."/>
            <person name="Kessler A.J."/>
            <person name="Shelley G."/>
            <person name="Waite D.W."/>
            <person name="Cook P.L."/>
            <person name="Greening C."/>
        </authorList>
    </citation>
    <scope>NUCLEOTIDE SEQUENCE [LARGE SCALE GENOMIC DNA]</scope>
    <source>
        <strain evidence="3">SS_bin_28</strain>
    </source>
</reference>
<dbReference type="NCBIfam" id="TIGR04514">
    <property type="entry name" value="GWxTD_dom"/>
    <property type="match status" value="1"/>
</dbReference>
<evidence type="ECO:0000259" key="2">
    <source>
        <dbReference type="Pfam" id="PF20094"/>
    </source>
</evidence>
<dbReference type="AlphaFoldDB" id="A0A7Y2E9V8"/>
<feature type="domain" description="GWxTD" evidence="2">
    <location>
        <begin position="307"/>
        <end position="401"/>
    </location>
</feature>
<keyword evidence="1" id="KW-0732">Signal</keyword>
<feature type="signal peptide" evidence="1">
    <location>
        <begin position="1"/>
        <end position="19"/>
    </location>
</feature>